<name>A0ABQ3BBA1_9GAMM</name>
<feature type="signal peptide" evidence="1">
    <location>
        <begin position="1"/>
        <end position="21"/>
    </location>
</feature>
<dbReference type="PROSITE" id="PS51257">
    <property type="entry name" value="PROKAR_LIPOPROTEIN"/>
    <property type="match status" value="1"/>
</dbReference>
<evidence type="ECO:0008006" key="4">
    <source>
        <dbReference type="Google" id="ProtNLM"/>
    </source>
</evidence>
<dbReference type="EMBL" id="BMYZ01000005">
    <property type="protein sequence ID" value="GGY88138.1"/>
    <property type="molecule type" value="Genomic_DNA"/>
</dbReference>
<evidence type="ECO:0000313" key="3">
    <source>
        <dbReference type="Proteomes" id="UP000619761"/>
    </source>
</evidence>
<proteinExistence type="predicted"/>
<accession>A0ABQ3BBA1</accession>
<keyword evidence="1" id="KW-0732">Signal</keyword>
<protein>
    <recommendedName>
        <fullName evidence="4">DUF1318 domain-containing protein</fullName>
    </recommendedName>
</protein>
<evidence type="ECO:0000256" key="1">
    <source>
        <dbReference type="SAM" id="SignalP"/>
    </source>
</evidence>
<keyword evidence="3" id="KW-1185">Reference proteome</keyword>
<feature type="chain" id="PRO_5045713440" description="DUF1318 domain-containing protein" evidence="1">
    <location>
        <begin position="22"/>
        <end position="183"/>
    </location>
</feature>
<comment type="caution">
    <text evidence="2">The sequence shown here is derived from an EMBL/GenBank/DDBJ whole genome shotgun (WGS) entry which is preliminary data.</text>
</comment>
<evidence type="ECO:0000313" key="2">
    <source>
        <dbReference type="EMBL" id="GGY88138.1"/>
    </source>
</evidence>
<dbReference type="RefSeq" id="WP_229838163.1">
    <property type="nucleotide sequence ID" value="NZ_BMYZ01000005.1"/>
</dbReference>
<gene>
    <name evidence="2" type="ORF">GCM10011613_36480</name>
</gene>
<sequence length="183" mass="19519">MIKTSGTYHLLILALVVSVSACSTQDKKSKKDSPDVPQQIGAAVTAPLNDLNLIQTAIPEVLRSAQKNPYAVPSNNSCDSIGKEISALNEVLGADLDTPVIKKSEGLLERNLVSESVSSIRRTTESVVPFRNWVRKLSGAERKSNAVKSAITAGSIRRAYLKGYGQANKCPAPAAPQVIAVQH</sequence>
<organism evidence="2 3">
    <name type="scientific">Cellvibrio zantedeschiae</name>
    <dbReference type="NCBI Taxonomy" id="1237077"/>
    <lineage>
        <taxon>Bacteria</taxon>
        <taxon>Pseudomonadati</taxon>
        <taxon>Pseudomonadota</taxon>
        <taxon>Gammaproteobacteria</taxon>
        <taxon>Cellvibrionales</taxon>
        <taxon>Cellvibrionaceae</taxon>
        <taxon>Cellvibrio</taxon>
    </lineage>
</organism>
<dbReference type="Proteomes" id="UP000619761">
    <property type="component" value="Unassembled WGS sequence"/>
</dbReference>
<reference evidence="3" key="1">
    <citation type="journal article" date="2019" name="Int. J. Syst. Evol. Microbiol.">
        <title>The Global Catalogue of Microorganisms (GCM) 10K type strain sequencing project: providing services to taxonomists for standard genome sequencing and annotation.</title>
        <authorList>
            <consortium name="The Broad Institute Genomics Platform"/>
            <consortium name="The Broad Institute Genome Sequencing Center for Infectious Disease"/>
            <person name="Wu L."/>
            <person name="Ma J."/>
        </authorList>
    </citation>
    <scope>NUCLEOTIDE SEQUENCE [LARGE SCALE GENOMIC DNA]</scope>
    <source>
        <strain evidence="3">KCTC 32239</strain>
    </source>
</reference>